<dbReference type="PANTHER" id="PTHR43701:SF2">
    <property type="entry name" value="MEMBRANE TRANSPORTER PROTEIN YJNA-RELATED"/>
    <property type="match status" value="1"/>
</dbReference>
<evidence type="ECO:0000256" key="3">
    <source>
        <dbReference type="ARBA" id="ARBA00022989"/>
    </source>
</evidence>
<feature type="transmembrane region" description="Helical" evidence="5">
    <location>
        <begin position="45"/>
        <end position="63"/>
    </location>
</feature>
<evidence type="ECO:0000256" key="1">
    <source>
        <dbReference type="ARBA" id="ARBA00004141"/>
    </source>
</evidence>
<dbReference type="PANTHER" id="PTHR43701">
    <property type="entry name" value="MEMBRANE TRANSPORTER PROTEIN MJ0441-RELATED"/>
    <property type="match status" value="1"/>
</dbReference>
<comment type="similarity">
    <text evidence="5">Belongs to the 4-toluene sulfonate uptake permease (TSUP) (TC 2.A.102) family.</text>
</comment>
<gene>
    <name evidence="6" type="ORF">CFHF_18505</name>
</gene>
<organism evidence="6 7">
    <name type="scientific">Caulobacter flavus</name>
    <dbReference type="NCBI Taxonomy" id="1679497"/>
    <lineage>
        <taxon>Bacteria</taxon>
        <taxon>Pseudomonadati</taxon>
        <taxon>Pseudomonadota</taxon>
        <taxon>Alphaproteobacteria</taxon>
        <taxon>Caulobacterales</taxon>
        <taxon>Caulobacteraceae</taxon>
        <taxon>Caulobacter</taxon>
    </lineage>
</organism>
<protein>
    <recommendedName>
        <fullName evidence="5">Probable membrane transporter protein</fullName>
    </recommendedName>
</protein>
<accession>A0A2N5CPP3</accession>
<feature type="transmembrane region" description="Helical" evidence="5">
    <location>
        <begin position="138"/>
        <end position="160"/>
    </location>
</feature>
<evidence type="ECO:0000256" key="2">
    <source>
        <dbReference type="ARBA" id="ARBA00022692"/>
    </source>
</evidence>
<evidence type="ECO:0000313" key="6">
    <source>
        <dbReference type="EMBL" id="PLR09135.1"/>
    </source>
</evidence>
<dbReference type="GO" id="GO:0005886">
    <property type="term" value="C:plasma membrane"/>
    <property type="evidence" value="ECO:0007669"/>
    <property type="project" value="UniProtKB-SubCell"/>
</dbReference>
<dbReference type="RefSeq" id="WP_101714467.1">
    <property type="nucleotide sequence ID" value="NZ_PJRQ01000040.1"/>
</dbReference>
<keyword evidence="4 5" id="KW-0472">Membrane</keyword>
<proteinExistence type="inferred from homology"/>
<sequence length="257" mass="25075">MDASLVAAFSGAVVALLLTLFGGGGSVLATPLLLYVVGVSDAHVAIGTSAAAVAVNAAVGLAAQARAGRVKWPCALTFGAPGLVGSLVGAHVAKALPAGHLLAWFALAMAAVGLSMFRAPRSPGDPHVRIDLGRAARLVPAGAATGLAAGFFGIGGGFLIAPGLMAAAGMTLANAAASSLVSVALFGAATSVSYAASGLVDGRLFLALVAGGAVGVAAGVRLAPRLASRVLLARRLFAVMVVATAAYVLWRAWTAGN</sequence>
<comment type="subcellular location">
    <subcellularLocation>
        <location evidence="5">Cell membrane</location>
        <topology evidence="5">Multi-pass membrane protein</topology>
    </subcellularLocation>
    <subcellularLocation>
        <location evidence="1">Membrane</location>
        <topology evidence="1">Multi-pass membrane protein</topology>
    </subcellularLocation>
</comment>
<feature type="transmembrane region" description="Helical" evidence="5">
    <location>
        <begin position="75"/>
        <end position="93"/>
    </location>
</feature>
<evidence type="ECO:0000256" key="4">
    <source>
        <dbReference type="ARBA" id="ARBA00023136"/>
    </source>
</evidence>
<dbReference type="Pfam" id="PF01925">
    <property type="entry name" value="TauE"/>
    <property type="match status" value="1"/>
</dbReference>
<feature type="transmembrane region" description="Helical" evidence="5">
    <location>
        <begin position="204"/>
        <end position="223"/>
    </location>
</feature>
<feature type="transmembrane region" description="Helical" evidence="5">
    <location>
        <begin position="99"/>
        <end position="117"/>
    </location>
</feature>
<keyword evidence="2 5" id="KW-0812">Transmembrane</keyword>
<feature type="transmembrane region" description="Helical" evidence="5">
    <location>
        <begin position="172"/>
        <end position="192"/>
    </location>
</feature>
<dbReference type="InterPro" id="IPR051598">
    <property type="entry name" value="TSUP/Inactive_protease-like"/>
</dbReference>
<feature type="transmembrane region" description="Helical" evidence="5">
    <location>
        <begin position="235"/>
        <end position="253"/>
    </location>
</feature>
<evidence type="ECO:0000313" key="7">
    <source>
        <dbReference type="Proteomes" id="UP000234483"/>
    </source>
</evidence>
<dbReference type="InterPro" id="IPR002781">
    <property type="entry name" value="TM_pro_TauE-like"/>
</dbReference>
<evidence type="ECO:0000256" key="5">
    <source>
        <dbReference type="RuleBase" id="RU363041"/>
    </source>
</evidence>
<name>A0A2N5CPP3_9CAUL</name>
<keyword evidence="5" id="KW-1003">Cell membrane</keyword>
<reference evidence="6 7" key="1">
    <citation type="submission" date="2017-12" db="EMBL/GenBank/DDBJ databases">
        <title>The genome sequence of Caulobacter flavus CGMCC1 15093.</title>
        <authorList>
            <person name="Gao J."/>
            <person name="Mao X."/>
            <person name="Sun J."/>
        </authorList>
    </citation>
    <scope>NUCLEOTIDE SEQUENCE [LARGE SCALE GENOMIC DNA]</scope>
    <source>
        <strain evidence="6 7">CGMCC1 15093</strain>
    </source>
</reference>
<dbReference type="AlphaFoldDB" id="A0A2N5CPP3"/>
<dbReference type="EMBL" id="PJRQ01000040">
    <property type="protein sequence ID" value="PLR09135.1"/>
    <property type="molecule type" value="Genomic_DNA"/>
</dbReference>
<dbReference type="Proteomes" id="UP000234483">
    <property type="component" value="Unassembled WGS sequence"/>
</dbReference>
<keyword evidence="3 5" id="KW-1133">Transmembrane helix</keyword>
<comment type="caution">
    <text evidence="6">The sequence shown here is derived from an EMBL/GenBank/DDBJ whole genome shotgun (WGS) entry which is preliminary data.</text>
</comment>